<dbReference type="InterPro" id="IPR015064">
    <property type="entry name" value="Sda"/>
</dbReference>
<keyword evidence="2" id="KW-1185">Reference proteome</keyword>
<reference evidence="1 2" key="1">
    <citation type="submission" date="2024-09" db="EMBL/GenBank/DDBJ databases">
        <authorList>
            <person name="Sun Q."/>
            <person name="Mori K."/>
        </authorList>
    </citation>
    <scope>NUCLEOTIDE SEQUENCE [LARGE SCALE GENOMIC DNA]</scope>
    <source>
        <strain evidence="1 2">NCAIM B.02301</strain>
    </source>
</reference>
<keyword evidence="1" id="KW-0649">Protein kinase inhibitor</keyword>
<protein>
    <submittedName>
        <fullName evidence="1">Sporulation histidine kinase inhibitor Sda</fullName>
    </submittedName>
</protein>
<sequence>MLHLLDDQFILDSYQQSIALQLDEEFILLLKNEIVQRGILDRYNDCFSISSSKYLIHTQKPSINE</sequence>
<evidence type="ECO:0000313" key="2">
    <source>
        <dbReference type="Proteomes" id="UP001589833"/>
    </source>
</evidence>
<dbReference type="SUPFAM" id="SSF100985">
    <property type="entry name" value="Sporulation inhibitor Sda"/>
    <property type="match status" value="1"/>
</dbReference>
<name>A0ABV6NBT9_9BACI</name>
<comment type="caution">
    <text evidence="1">The sequence shown here is derived from an EMBL/GenBank/DDBJ whole genome shotgun (WGS) entry which is preliminary data.</text>
</comment>
<organism evidence="1 2">
    <name type="scientific">Halalkalibacter alkalisediminis</name>
    <dbReference type="NCBI Taxonomy" id="935616"/>
    <lineage>
        <taxon>Bacteria</taxon>
        <taxon>Bacillati</taxon>
        <taxon>Bacillota</taxon>
        <taxon>Bacilli</taxon>
        <taxon>Bacillales</taxon>
        <taxon>Bacillaceae</taxon>
        <taxon>Halalkalibacter</taxon>
    </lineage>
</organism>
<evidence type="ECO:0000313" key="1">
    <source>
        <dbReference type="EMBL" id="MFC0558200.1"/>
    </source>
</evidence>
<dbReference type="RefSeq" id="WP_273841114.1">
    <property type="nucleotide sequence ID" value="NZ_JAQQWT010000003.1"/>
</dbReference>
<proteinExistence type="predicted"/>
<dbReference type="Gene3D" id="1.10.287.1100">
    <property type="entry name" value="Sporulation inhibitor A"/>
    <property type="match status" value="1"/>
</dbReference>
<gene>
    <name evidence="1" type="primary">sda</name>
    <name evidence="1" type="ORF">ACFFH4_03950</name>
</gene>
<dbReference type="Proteomes" id="UP001589833">
    <property type="component" value="Unassembled WGS sequence"/>
</dbReference>
<dbReference type="EMBL" id="JBHLTR010000004">
    <property type="protein sequence ID" value="MFC0558200.1"/>
    <property type="molecule type" value="Genomic_DNA"/>
</dbReference>
<dbReference type="GO" id="GO:0004860">
    <property type="term" value="F:protein kinase inhibitor activity"/>
    <property type="evidence" value="ECO:0007669"/>
    <property type="project" value="UniProtKB-KW"/>
</dbReference>
<accession>A0ABV6NBT9</accession>
<dbReference type="InterPro" id="IPR036916">
    <property type="entry name" value="Sda_sf"/>
</dbReference>
<dbReference type="Pfam" id="PF08970">
    <property type="entry name" value="Sda"/>
    <property type="match status" value="1"/>
</dbReference>